<dbReference type="SMART" id="SM00421">
    <property type="entry name" value="HTH_LUXR"/>
    <property type="match status" value="1"/>
</dbReference>
<dbReference type="InterPro" id="IPR016032">
    <property type="entry name" value="Sig_transdc_resp-reg_C-effctor"/>
</dbReference>
<dbReference type="InterPro" id="IPR002831">
    <property type="entry name" value="Tscrpt_reg_TrmB_N"/>
</dbReference>
<evidence type="ECO:0000259" key="1">
    <source>
        <dbReference type="PROSITE" id="PS50043"/>
    </source>
</evidence>
<dbReference type="Proteomes" id="UP000540568">
    <property type="component" value="Unassembled WGS sequence"/>
</dbReference>
<dbReference type="GO" id="GO:0006355">
    <property type="term" value="P:regulation of DNA-templated transcription"/>
    <property type="evidence" value="ECO:0007669"/>
    <property type="project" value="InterPro"/>
</dbReference>
<dbReference type="AlphaFoldDB" id="A0A7W3PF80"/>
<dbReference type="Pfam" id="PF00196">
    <property type="entry name" value="GerE"/>
    <property type="match status" value="1"/>
</dbReference>
<accession>A0A7W3PF80</accession>
<dbReference type="PANTHER" id="PTHR34293">
    <property type="entry name" value="HTH-TYPE TRANSCRIPTIONAL REGULATOR TRMBL2"/>
    <property type="match status" value="1"/>
</dbReference>
<sequence>MLQGLGLSGTAESVYLQMLRDRDAGPDRIAEALGVDEDQVRDALDELSRLMLVEASWAGGAGFRPVSPEIGLAALLAREQAQVAQRNQEIEEGRVALARLVSELQNVRKGPDVEVLETAEEARDRLATLTARCTQQLCTFVPTRATSSRALESSRALSKVLLDRGVRMRTVYLESIRNDQATWDHATWLRNNGAEVRLAATVPVRLQIIDQDHAMVPLANTESGSGAVVMTSPGVVAALMALFSQTWRSATPLGADRRRDDDGLSVQEHELLRLWAKGATDETAGRRLGVSLRTVRRLSSALMERLDAGSRFQAGARALERGWLDPADLS</sequence>
<keyword evidence="2" id="KW-0238">DNA-binding</keyword>
<protein>
    <submittedName>
        <fullName evidence="2">DNA-binding CsgD family transcriptional regulator/sugar-specific transcriptional regulator TrmB</fullName>
    </submittedName>
</protein>
<dbReference type="PANTHER" id="PTHR34293:SF1">
    <property type="entry name" value="HTH-TYPE TRANSCRIPTIONAL REGULATOR TRMBL2"/>
    <property type="match status" value="1"/>
</dbReference>
<dbReference type="GO" id="GO:0003677">
    <property type="term" value="F:DNA binding"/>
    <property type="evidence" value="ECO:0007669"/>
    <property type="project" value="UniProtKB-KW"/>
</dbReference>
<dbReference type="CDD" id="cd06170">
    <property type="entry name" value="LuxR_C_like"/>
    <property type="match status" value="1"/>
</dbReference>
<dbReference type="Pfam" id="PF01978">
    <property type="entry name" value="TrmB"/>
    <property type="match status" value="1"/>
</dbReference>
<gene>
    <name evidence="2" type="ORF">FHX71_003443</name>
</gene>
<dbReference type="EMBL" id="JACGWV010000001">
    <property type="protein sequence ID" value="MBA8809501.1"/>
    <property type="molecule type" value="Genomic_DNA"/>
</dbReference>
<dbReference type="SUPFAM" id="SSF46894">
    <property type="entry name" value="C-terminal effector domain of the bipartite response regulators"/>
    <property type="match status" value="1"/>
</dbReference>
<proteinExistence type="predicted"/>
<feature type="domain" description="HTH luxR-type" evidence="1">
    <location>
        <begin position="257"/>
        <end position="322"/>
    </location>
</feature>
<dbReference type="InterPro" id="IPR051797">
    <property type="entry name" value="TrmB-like"/>
</dbReference>
<keyword evidence="3" id="KW-1185">Reference proteome</keyword>
<comment type="caution">
    <text evidence="2">The sequence shown here is derived from an EMBL/GenBank/DDBJ whole genome shotgun (WGS) entry which is preliminary data.</text>
</comment>
<dbReference type="RefSeq" id="WP_182618357.1">
    <property type="nucleotide sequence ID" value="NZ_BAAATF010000011.1"/>
</dbReference>
<dbReference type="PROSITE" id="PS50043">
    <property type="entry name" value="HTH_LUXR_2"/>
    <property type="match status" value="1"/>
</dbReference>
<evidence type="ECO:0000313" key="2">
    <source>
        <dbReference type="EMBL" id="MBA8809501.1"/>
    </source>
</evidence>
<evidence type="ECO:0000313" key="3">
    <source>
        <dbReference type="Proteomes" id="UP000540568"/>
    </source>
</evidence>
<dbReference type="Gene3D" id="1.10.10.10">
    <property type="entry name" value="Winged helix-like DNA-binding domain superfamily/Winged helix DNA-binding domain"/>
    <property type="match status" value="2"/>
</dbReference>
<dbReference type="InterPro" id="IPR000792">
    <property type="entry name" value="Tscrpt_reg_LuxR_C"/>
</dbReference>
<reference evidence="2 3" key="1">
    <citation type="submission" date="2020-07" db="EMBL/GenBank/DDBJ databases">
        <title>Sequencing the genomes of 1000 actinobacteria strains.</title>
        <authorList>
            <person name="Klenk H.-P."/>
        </authorList>
    </citation>
    <scope>NUCLEOTIDE SEQUENCE [LARGE SCALE GENOMIC DNA]</scope>
    <source>
        <strain evidence="2 3">DSM 44121</strain>
    </source>
</reference>
<dbReference type="InterPro" id="IPR036388">
    <property type="entry name" value="WH-like_DNA-bd_sf"/>
</dbReference>
<name>A0A7W3PF80_9MICO</name>
<organism evidence="2 3">
    <name type="scientific">Promicromonospora sukumoe</name>
    <dbReference type="NCBI Taxonomy" id="88382"/>
    <lineage>
        <taxon>Bacteria</taxon>
        <taxon>Bacillati</taxon>
        <taxon>Actinomycetota</taxon>
        <taxon>Actinomycetes</taxon>
        <taxon>Micrococcales</taxon>
        <taxon>Promicromonosporaceae</taxon>
        <taxon>Promicromonospora</taxon>
    </lineage>
</organism>